<gene>
    <name evidence="2" type="ORF">GEMMAAP_13685</name>
</gene>
<sequence>MHMGIDEPREQRASAKVYAARRQRPTSGADGYNTAVIHYHILVQQNAPRAIKESRGAQHHRRGGGGRLGTDRCDGGNRTQQGKKTASGEAREQTGRKSHGRHVVRREYLPQMSASTAPRQGKAHGNATLGRGQTAIGWPRLQLAVRAGSLEERLAPGGADLRLVTTSRAS</sequence>
<dbReference type="EMBL" id="CP011454">
    <property type="protein sequence ID" value="AMW05575.1"/>
    <property type="molecule type" value="Genomic_DNA"/>
</dbReference>
<dbReference type="STRING" id="1379270.GEMMAAP_13685"/>
<organism evidence="2 3">
    <name type="scientific">Gemmatimonas phototrophica</name>
    <dbReference type="NCBI Taxonomy" id="1379270"/>
    <lineage>
        <taxon>Bacteria</taxon>
        <taxon>Pseudomonadati</taxon>
        <taxon>Gemmatimonadota</taxon>
        <taxon>Gemmatimonadia</taxon>
        <taxon>Gemmatimonadales</taxon>
        <taxon>Gemmatimonadaceae</taxon>
        <taxon>Gemmatimonas</taxon>
    </lineage>
</organism>
<protein>
    <submittedName>
        <fullName evidence="2">Uncharacterized protein</fullName>
    </submittedName>
</protein>
<evidence type="ECO:0000256" key="1">
    <source>
        <dbReference type="SAM" id="MobiDB-lite"/>
    </source>
</evidence>
<reference evidence="2 3" key="2">
    <citation type="journal article" date="2016" name="Environ. Microbiol. Rep.">
        <title>Metagenomic evidence for the presence of phototrophic Gemmatimonadetes bacteria in diverse environments.</title>
        <authorList>
            <person name="Zeng Y."/>
            <person name="Baumbach J."/>
            <person name="Barbosa E.G."/>
            <person name="Azevedo V."/>
            <person name="Zhang C."/>
            <person name="Koblizek M."/>
        </authorList>
    </citation>
    <scope>NUCLEOTIDE SEQUENCE [LARGE SCALE GENOMIC DNA]</scope>
    <source>
        <strain evidence="2 3">AP64</strain>
    </source>
</reference>
<accession>A0A143BLX0</accession>
<name>A0A143BLX0_9BACT</name>
<proteinExistence type="predicted"/>
<evidence type="ECO:0000313" key="3">
    <source>
        <dbReference type="Proteomes" id="UP000076404"/>
    </source>
</evidence>
<dbReference type="Proteomes" id="UP000076404">
    <property type="component" value="Chromosome"/>
</dbReference>
<dbReference type="KEGG" id="gph:GEMMAAP_13685"/>
<dbReference type="AlphaFoldDB" id="A0A143BLX0"/>
<reference evidence="2 3" key="1">
    <citation type="journal article" date="2014" name="Proc. Natl. Acad. Sci. U.S.A.">
        <title>Functional type 2 photosynthetic reaction centers found in the rare bacterial phylum Gemmatimonadetes.</title>
        <authorList>
            <person name="Zeng Y."/>
            <person name="Feng F."/>
            <person name="Medova H."/>
            <person name="Dean J."/>
            <person name="Koblizek M."/>
        </authorList>
    </citation>
    <scope>NUCLEOTIDE SEQUENCE [LARGE SCALE GENOMIC DNA]</scope>
    <source>
        <strain evidence="2 3">AP64</strain>
    </source>
</reference>
<feature type="region of interest" description="Disordered" evidence="1">
    <location>
        <begin position="51"/>
        <end position="131"/>
    </location>
</feature>
<keyword evidence="3" id="KW-1185">Reference proteome</keyword>
<evidence type="ECO:0000313" key="2">
    <source>
        <dbReference type="EMBL" id="AMW05575.1"/>
    </source>
</evidence>